<evidence type="ECO:0000313" key="2">
    <source>
        <dbReference type="Proteomes" id="UP000253208"/>
    </source>
</evidence>
<dbReference type="Proteomes" id="UP000253208">
    <property type="component" value="Unassembled WGS sequence"/>
</dbReference>
<accession>A0A367FVA1</accession>
<name>A0A367FVA1_9FIRM</name>
<comment type="caution">
    <text evidence="1">The sequence shown here is derived from an EMBL/GenBank/DDBJ whole genome shotgun (WGS) entry which is preliminary data.</text>
</comment>
<protein>
    <submittedName>
        <fullName evidence="1">Uncharacterized protein</fullName>
    </submittedName>
</protein>
<organism evidence="1 2">
    <name type="scientific">Blautia obeum</name>
    <dbReference type="NCBI Taxonomy" id="40520"/>
    <lineage>
        <taxon>Bacteria</taxon>
        <taxon>Bacillati</taxon>
        <taxon>Bacillota</taxon>
        <taxon>Clostridia</taxon>
        <taxon>Lachnospirales</taxon>
        <taxon>Lachnospiraceae</taxon>
        <taxon>Blautia</taxon>
    </lineage>
</organism>
<dbReference type="EMBL" id="PSQG01000023">
    <property type="protein sequence ID" value="RCH42377.1"/>
    <property type="molecule type" value="Genomic_DNA"/>
</dbReference>
<reference evidence="1 2" key="1">
    <citation type="submission" date="2018-02" db="EMBL/GenBank/DDBJ databases">
        <title>Complete genome sequencing of Faecalibacterium prausnitzii strains isolated from the human gut.</title>
        <authorList>
            <person name="Fitzgerald B.C."/>
            <person name="Shkoporov A.N."/>
            <person name="Ross P.R."/>
            <person name="Hill C."/>
        </authorList>
    </citation>
    <scope>NUCLEOTIDE SEQUENCE [LARGE SCALE GENOMIC DNA]</scope>
    <source>
        <strain evidence="1 2">APC942/31-1</strain>
    </source>
</reference>
<sequence>MLLAGMKEEKRQFTVLLPLGDLAYDEDFLQKAKKIKGIKEIWPVIEVPVVIKIEDYTETTTFSGIDMNAFGKNPTQNELGKMPLLLLGNGSLRDMKDYNNHAISKKQQEKFLEMGENLNIFYSLDEKEKDTSKATDDLTTLSSNSARGPQTSYMPCKAAVVIEGNEIYIPISQAQDLCREIGEPSEISKVYLKINGKNNLENAKKILSGI</sequence>
<dbReference type="AlphaFoldDB" id="A0A367FVA1"/>
<gene>
    <name evidence="1" type="ORF">C4886_14380</name>
</gene>
<evidence type="ECO:0000313" key="1">
    <source>
        <dbReference type="EMBL" id="RCH42377.1"/>
    </source>
</evidence>
<proteinExistence type="predicted"/>